<dbReference type="InterPro" id="IPR010619">
    <property type="entry name" value="ThrE-like_N"/>
</dbReference>
<evidence type="ECO:0000256" key="6">
    <source>
        <dbReference type="SAM" id="MobiDB-lite"/>
    </source>
</evidence>
<proteinExistence type="inferred from homology"/>
<feature type="transmembrane region" description="Helical" evidence="7">
    <location>
        <begin position="676"/>
        <end position="702"/>
    </location>
</feature>
<feature type="transmembrane region" description="Helical" evidence="7">
    <location>
        <begin position="470"/>
        <end position="491"/>
    </location>
</feature>
<feature type="compositionally biased region" description="Low complexity" evidence="6">
    <location>
        <begin position="60"/>
        <end position="74"/>
    </location>
</feature>
<keyword evidence="11" id="KW-1185">Reference proteome</keyword>
<name>A0A0L0NH63_TOLOC</name>
<feature type="transmembrane region" description="Helical" evidence="7">
    <location>
        <begin position="394"/>
        <end position="412"/>
    </location>
</feature>
<feature type="region of interest" description="Disordered" evidence="6">
    <location>
        <begin position="1"/>
        <end position="143"/>
    </location>
</feature>
<evidence type="ECO:0000256" key="7">
    <source>
        <dbReference type="SAM" id="Phobius"/>
    </source>
</evidence>
<dbReference type="PANTHER" id="PTHR31082:SF4">
    <property type="entry name" value="PHEROMONE-REGULATED MEMBRANE PROTEIN 10"/>
    <property type="match status" value="1"/>
</dbReference>
<comment type="caution">
    <text evidence="10">The sequence shown here is derived from an EMBL/GenBank/DDBJ whole genome shotgun (WGS) entry which is preliminary data.</text>
</comment>
<dbReference type="GO" id="GO:0022857">
    <property type="term" value="F:transmembrane transporter activity"/>
    <property type="evidence" value="ECO:0007669"/>
    <property type="project" value="InterPro"/>
</dbReference>
<dbReference type="Proteomes" id="UP000036947">
    <property type="component" value="Unassembled WGS sequence"/>
</dbReference>
<dbReference type="AlphaFoldDB" id="A0A0L0NH63"/>
<dbReference type="Pfam" id="PF06738">
    <property type="entry name" value="ThrE"/>
    <property type="match status" value="1"/>
</dbReference>
<organism evidence="10 11">
    <name type="scientific">Tolypocladium ophioglossoides (strain CBS 100239)</name>
    <name type="common">Snaketongue truffleclub</name>
    <name type="synonym">Elaphocordyceps ophioglossoides</name>
    <dbReference type="NCBI Taxonomy" id="1163406"/>
    <lineage>
        <taxon>Eukaryota</taxon>
        <taxon>Fungi</taxon>
        <taxon>Dikarya</taxon>
        <taxon>Ascomycota</taxon>
        <taxon>Pezizomycotina</taxon>
        <taxon>Sordariomycetes</taxon>
        <taxon>Hypocreomycetidae</taxon>
        <taxon>Hypocreales</taxon>
        <taxon>Ophiocordycipitaceae</taxon>
        <taxon>Tolypocladium</taxon>
    </lineage>
</organism>
<sequence length="715" mass="76734">MDGSSKSTSQDDPRPGPGAGAADLKAGSGVQGPSSPNMAGAGAVITGPRERDRVLSISDAAATKPPVTATAAVPGPAPPHREIAMPKLKPKPLMLRGNPSGSVPTTRDISHGLDAADSERAISAQQSAAKPGGDSPTPDSRNSLESHAAIANSDSELLPHDDQDIPLQILGPGVGASAGQDWQLTTLTRRFGATATPNPPPADLEAASVVPLPQQNRRGVVSQLVSQLLKLCGFAKPSHHQHNRQASASSVGGQQLGAREEIRNTVHVAPTLSRHDYIIKLCRALMLYGAPGHQLEEQLSKTARDLSIYGQFLYLPGCIIISLDDISSRTSEAKVIRAGHDDVNLGNLMDIEVDLGKLTDVHSIHKEAMNDDIGVEEGTRRLDTLMISREKFSAWFRVLIFGLTSATCAPFSFQASFIDLPLCFPLGCLVGLLQLIIAPKLNMHSSVFQVGTVFLVVFLARALGNIVSNLQPVFCFSALAQSGIVMLLPSYPILSFTLELQSHAIIPGSIRIVYTTIYSVLLGFGIYLGVVMYALIDDGGEMTCPNPIPTQYRFLFVPFFVLCTCILYQAKWRQVPVMVVVAFIGYIINCYSLVKFVDPQIPSFLGALVISVLANLHSRLWHSIAAVTIIPAILTQVPSGLASTSSLMGAMNAANVVFWQPNNSTFQESQQEINGFVFNFATSMVQIAFAISVGLFMGAFIVHPLGRRRRDLFSF</sequence>
<feature type="transmembrane region" description="Helical" evidence="7">
    <location>
        <begin position="512"/>
        <end position="536"/>
    </location>
</feature>
<dbReference type="Pfam" id="PF12821">
    <property type="entry name" value="ThrE_2"/>
    <property type="match status" value="1"/>
</dbReference>
<dbReference type="InterPro" id="IPR051361">
    <property type="entry name" value="ThrE/Ser_Exporter"/>
</dbReference>
<evidence type="ECO:0000259" key="9">
    <source>
        <dbReference type="Pfam" id="PF12821"/>
    </source>
</evidence>
<keyword evidence="2 7" id="KW-0812">Transmembrane</keyword>
<feature type="domain" description="Threonine/Serine exporter ThrE" evidence="9">
    <location>
        <begin position="554"/>
        <end position="700"/>
    </location>
</feature>
<gene>
    <name evidence="10" type="ORF">TOPH_01381</name>
</gene>
<evidence type="ECO:0000256" key="4">
    <source>
        <dbReference type="ARBA" id="ARBA00023136"/>
    </source>
</evidence>
<feature type="domain" description="Threonine/serine exporter-like N-terminal" evidence="8">
    <location>
        <begin position="276"/>
        <end position="531"/>
    </location>
</feature>
<feature type="transmembrane region" description="Helical" evidence="7">
    <location>
        <begin position="624"/>
        <end position="642"/>
    </location>
</feature>
<evidence type="ECO:0000313" key="11">
    <source>
        <dbReference type="Proteomes" id="UP000036947"/>
    </source>
</evidence>
<evidence type="ECO:0000256" key="1">
    <source>
        <dbReference type="ARBA" id="ARBA00004141"/>
    </source>
</evidence>
<feature type="transmembrane region" description="Helical" evidence="7">
    <location>
        <begin position="445"/>
        <end position="464"/>
    </location>
</feature>
<evidence type="ECO:0000256" key="2">
    <source>
        <dbReference type="ARBA" id="ARBA00022692"/>
    </source>
</evidence>
<comment type="subcellular location">
    <subcellularLocation>
        <location evidence="1">Membrane</location>
        <topology evidence="1">Multi-pass membrane protein</topology>
    </subcellularLocation>
</comment>
<dbReference type="GO" id="GO:0016020">
    <property type="term" value="C:membrane"/>
    <property type="evidence" value="ECO:0007669"/>
    <property type="project" value="UniProtKB-SubCell"/>
</dbReference>
<evidence type="ECO:0000313" key="10">
    <source>
        <dbReference type="EMBL" id="KND93399.1"/>
    </source>
</evidence>
<evidence type="ECO:0008006" key="12">
    <source>
        <dbReference type="Google" id="ProtNLM"/>
    </source>
</evidence>
<feature type="transmembrane region" description="Helical" evidence="7">
    <location>
        <begin position="418"/>
        <end position="438"/>
    </location>
</feature>
<accession>A0A0L0NH63</accession>
<dbReference type="OrthoDB" id="413008at2759"/>
<keyword evidence="3 7" id="KW-1133">Transmembrane helix</keyword>
<protein>
    <recommendedName>
        <fullName evidence="12">Pheromone-regulated membrane protein 10</fullName>
    </recommendedName>
</protein>
<evidence type="ECO:0000256" key="5">
    <source>
        <dbReference type="ARBA" id="ARBA00034125"/>
    </source>
</evidence>
<dbReference type="InterPro" id="IPR024528">
    <property type="entry name" value="ThrE_2"/>
</dbReference>
<reference evidence="10 11" key="1">
    <citation type="journal article" date="2015" name="BMC Genomics">
        <title>The genome of the truffle-parasite Tolypocladium ophioglossoides and the evolution of antifungal peptaibiotics.</title>
        <authorList>
            <person name="Quandt C.A."/>
            <person name="Bushley K.E."/>
            <person name="Spatafora J.W."/>
        </authorList>
    </citation>
    <scope>NUCLEOTIDE SEQUENCE [LARGE SCALE GENOMIC DNA]</scope>
    <source>
        <strain evidence="10 11">CBS 100239</strain>
    </source>
</reference>
<dbReference type="PANTHER" id="PTHR31082">
    <property type="entry name" value="PHEROMONE-REGULATED MEMBRANE PROTEIN 10"/>
    <property type="match status" value="1"/>
</dbReference>
<feature type="transmembrane region" description="Helical" evidence="7">
    <location>
        <begin position="551"/>
        <end position="568"/>
    </location>
</feature>
<evidence type="ECO:0000256" key="3">
    <source>
        <dbReference type="ARBA" id="ARBA00022989"/>
    </source>
</evidence>
<feature type="transmembrane region" description="Helical" evidence="7">
    <location>
        <begin position="600"/>
        <end position="617"/>
    </location>
</feature>
<keyword evidence="4 7" id="KW-0472">Membrane</keyword>
<comment type="similarity">
    <text evidence="5">Belongs to the ThrE exporter (TC 2.A.79) family.</text>
</comment>
<feature type="transmembrane region" description="Helical" evidence="7">
    <location>
        <begin position="575"/>
        <end position="594"/>
    </location>
</feature>
<dbReference type="EMBL" id="LFRF01000003">
    <property type="protein sequence ID" value="KND93399.1"/>
    <property type="molecule type" value="Genomic_DNA"/>
</dbReference>
<evidence type="ECO:0000259" key="8">
    <source>
        <dbReference type="Pfam" id="PF06738"/>
    </source>
</evidence>